<dbReference type="AlphaFoldDB" id="A0AAX3LK42"/>
<reference evidence="1 2" key="1">
    <citation type="submission" date="2023-01" db="EMBL/GenBank/DDBJ databases">
        <title>Genome sequence resource and annotation of Enterobacter ludwigii, an economically important pathogen of seedling wilt with strawberry.</title>
        <authorList>
            <person name="Xie Y."/>
        </authorList>
    </citation>
    <scope>NUCLEOTIDE SEQUENCE [LARGE SCALE GENOMIC DNA]</scope>
    <source>
        <strain evidence="1 2">CM-TZ4</strain>
        <plasmid evidence="1 2">unnamed1</plasmid>
    </source>
</reference>
<sequence length="69" mass="8007">MFAGIKDNYSLGGYRKVAITSFRRVENKNLIYGDREYELTLANGIIIKNVLNKEEWELLESNSIKVRVL</sequence>
<protein>
    <submittedName>
        <fullName evidence="1">Uncharacterized protein</fullName>
    </submittedName>
</protein>
<organism evidence="1 2">
    <name type="scientific">Enterobacter ludwigii</name>
    <dbReference type="NCBI Taxonomy" id="299767"/>
    <lineage>
        <taxon>Bacteria</taxon>
        <taxon>Pseudomonadati</taxon>
        <taxon>Pseudomonadota</taxon>
        <taxon>Gammaproteobacteria</taxon>
        <taxon>Enterobacterales</taxon>
        <taxon>Enterobacteriaceae</taxon>
        <taxon>Enterobacter</taxon>
        <taxon>Enterobacter cloacae complex</taxon>
    </lineage>
</organism>
<accession>A0AAX3LK42</accession>
<gene>
    <name evidence="1" type="ORF">PHA72_25665</name>
</gene>
<name>A0AAX3LK42_9ENTR</name>
<dbReference type="GeneID" id="93036295"/>
<evidence type="ECO:0000313" key="1">
    <source>
        <dbReference type="EMBL" id="WCE16006.1"/>
    </source>
</evidence>
<keyword evidence="2" id="KW-1185">Reference proteome</keyword>
<proteinExistence type="predicted"/>
<dbReference type="EMBL" id="CP116348">
    <property type="protein sequence ID" value="WCE16006.1"/>
    <property type="molecule type" value="Genomic_DNA"/>
</dbReference>
<geneLocation type="plasmid" evidence="1 2">
    <name>unnamed1</name>
</geneLocation>
<keyword evidence="1" id="KW-0614">Plasmid</keyword>
<evidence type="ECO:0000313" key="2">
    <source>
        <dbReference type="Proteomes" id="UP001210538"/>
    </source>
</evidence>
<dbReference type="RefSeq" id="WP_141227260.1">
    <property type="nucleotide sequence ID" value="NZ_CP116348.1"/>
</dbReference>
<dbReference type="Proteomes" id="UP001210538">
    <property type="component" value="Plasmid unnamed1"/>
</dbReference>